<dbReference type="EMBL" id="OU503045">
    <property type="protein sequence ID" value="CAI9769353.1"/>
    <property type="molecule type" value="Genomic_DNA"/>
</dbReference>
<evidence type="ECO:0000313" key="4">
    <source>
        <dbReference type="EMBL" id="CAI9769353.1"/>
    </source>
</evidence>
<dbReference type="PROSITE" id="PS50157">
    <property type="entry name" value="ZINC_FINGER_C2H2_2"/>
    <property type="match status" value="2"/>
</dbReference>
<dbReference type="GO" id="GO:0008270">
    <property type="term" value="F:zinc ion binding"/>
    <property type="evidence" value="ECO:0007669"/>
    <property type="project" value="UniProtKB-KW"/>
</dbReference>
<sequence>MCGRALGGHMRAHGIGDECVNHGYHDDDTTSDWEDEIGGNDRPSNKKMYQLRTNPNRIKSCRNCENCGKEFLCWKSFLEHGKCRSVDAKSLVSLQESEGEEEDGGRRGGGWSKRKRSLRTSVGSFSSAYSSSEEEDLLLAKCLVQLANTRVDPPVPPMAEPEEFSNSTRKEERLRMNIRMAYFDHDHKPKGVSNSKLGLLFECKACKKVFNSHQALGGHRASHKKVKGCYAANQDDNLADEDDDAITHGQVIIPSKSKGHECSICHRVFTSGQALGGHKRSHWINSNSHAEIFSFAKFQFHHHHDQRGPHPRQVIHKTEALDLNLPVRTDTIVNKQTLR</sequence>
<keyword evidence="5" id="KW-1185">Reference proteome</keyword>
<organism evidence="4 5">
    <name type="scientific">Fraxinus pennsylvanica</name>
    <dbReference type="NCBI Taxonomy" id="56036"/>
    <lineage>
        <taxon>Eukaryota</taxon>
        <taxon>Viridiplantae</taxon>
        <taxon>Streptophyta</taxon>
        <taxon>Embryophyta</taxon>
        <taxon>Tracheophyta</taxon>
        <taxon>Spermatophyta</taxon>
        <taxon>Magnoliopsida</taxon>
        <taxon>eudicotyledons</taxon>
        <taxon>Gunneridae</taxon>
        <taxon>Pentapetalae</taxon>
        <taxon>asterids</taxon>
        <taxon>lamiids</taxon>
        <taxon>Lamiales</taxon>
        <taxon>Oleaceae</taxon>
        <taxon>Oleeae</taxon>
        <taxon>Fraxinus</taxon>
    </lineage>
</organism>
<dbReference type="PANTHER" id="PTHR47068:SF1">
    <property type="entry name" value="OS02G0659100 PROTEIN"/>
    <property type="match status" value="1"/>
</dbReference>
<name>A0AAD1ZHV3_9LAMI</name>
<evidence type="ECO:0000256" key="2">
    <source>
        <dbReference type="SAM" id="MobiDB-lite"/>
    </source>
</evidence>
<dbReference type="Pfam" id="PF13912">
    <property type="entry name" value="zf-C2H2_6"/>
    <property type="match status" value="2"/>
</dbReference>
<proteinExistence type="predicted"/>
<dbReference type="PANTHER" id="PTHR47068">
    <property type="entry name" value="OS02G0659100 PROTEIN"/>
    <property type="match status" value="1"/>
</dbReference>
<dbReference type="PROSITE" id="PS00028">
    <property type="entry name" value="ZINC_FINGER_C2H2_1"/>
    <property type="match status" value="2"/>
</dbReference>
<reference evidence="4" key="1">
    <citation type="submission" date="2023-05" db="EMBL/GenBank/DDBJ databases">
        <authorList>
            <person name="Huff M."/>
        </authorList>
    </citation>
    <scope>NUCLEOTIDE SEQUENCE</scope>
</reference>
<protein>
    <recommendedName>
        <fullName evidence="3">C2H2-type domain-containing protein</fullName>
    </recommendedName>
</protein>
<dbReference type="InterPro" id="IPR036236">
    <property type="entry name" value="Znf_C2H2_sf"/>
</dbReference>
<dbReference type="SMART" id="SM00355">
    <property type="entry name" value="ZnF_C2H2"/>
    <property type="match status" value="2"/>
</dbReference>
<dbReference type="InterPro" id="IPR013087">
    <property type="entry name" value="Znf_C2H2_type"/>
</dbReference>
<dbReference type="Gene3D" id="3.30.160.60">
    <property type="entry name" value="Classic Zinc Finger"/>
    <property type="match status" value="1"/>
</dbReference>
<evidence type="ECO:0000256" key="1">
    <source>
        <dbReference type="PROSITE-ProRule" id="PRU00042"/>
    </source>
</evidence>
<evidence type="ECO:0000259" key="3">
    <source>
        <dbReference type="PROSITE" id="PS50157"/>
    </source>
</evidence>
<feature type="domain" description="C2H2-type" evidence="3">
    <location>
        <begin position="201"/>
        <end position="228"/>
    </location>
</feature>
<dbReference type="SUPFAM" id="SSF57667">
    <property type="entry name" value="beta-beta-alpha zinc fingers"/>
    <property type="match status" value="1"/>
</dbReference>
<dbReference type="Proteomes" id="UP000834106">
    <property type="component" value="Chromosome 10"/>
</dbReference>
<dbReference type="AlphaFoldDB" id="A0AAD1ZHV3"/>
<keyword evidence="1" id="KW-0863">Zinc-finger</keyword>
<feature type="region of interest" description="Disordered" evidence="2">
    <location>
        <begin position="94"/>
        <end position="114"/>
    </location>
</feature>
<keyword evidence="1" id="KW-0479">Metal-binding</keyword>
<gene>
    <name evidence="4" type="ORF">FPE_LOCUS16937</name>
</gene>
<accession>A0AAD1ZHV3</accession>
<feature type="domain" description="C2H2-type" evidence="3">
    <location>
        <begin position="260"/>
        <end position="282"/>
    </location>
</feature>
<keyword evidence="1" id="KW-0862">Zinc</keyword>
<evidence type="ECO:0000313" key="5">
    <source>
        <dbReference type="Proteomes" id="UP000834106"/>
    </source>
</evidence>